<dbReference type="InterPro" id="IPR055298">
    <property type="entry name" value="AtLOH3-like"/>
</dbReference>
<dbReference type="EMBL" id="GISG01067403">
    <property type="protein sequence ID" value="MBA4628837.1"/>
    <property type="molecule type" value="Transcribed_RNA"/>
</dbReference>
<dbReference type="PANTHER" id="PTHR11697:SF230">
    <property type="entry name" value="ZINC FINGER, MYM DOMAIN CONTAINING 1"/>
    <property type="match status" value="1"/>
</dbReference>
<proteinExistence type="predicted"/>
<sequence>MLNVIGGSYRRRDEFREKQAEKVEEALRMGELQTGRGLNQELGLQRPADTRWGSHFKTFTNIIVMFDPILDVLDVIGDYANHLENKVKSKSVFRWYVKI</sequence>
<reference evidence="1" key="2">
    <citation type="submission" date="2020-07" db="EMBL/GenBank/DDBJ databases">
        <authorList>
            <person name="Vera ALvarez R."/>
            <person name="Arias-Moreno D.M."/>
            <person name="Jimenez-Jacinto V."/>
            <person name="Jimenez-Bremont J.F."/>
            <person name="Swaminathan K."/>
            <person name="Moose S.P."/>
            <person name="Guerrero-Gonzalez M.L."/>
            <person name="Marino-Ramirez L."/>
            <person name="Landsman D."/>
            <person name="Rodriguez-Kessler M."/>
            <person name="Delgado-Sanchez P."/>
        </authorList>
    </citation>
    <scope>NUCLEOTIDE SEQUENCE</scope>
    <source>
        <tissue evidence="1">Cladode</tissue>
    </source>
</reference>
<accession>A0A7C8YX70</accession>
<organism evidence="1">
    <name type="scientific">Opuntia streptacantha</name>
    <name type="common">Prickly pear cactus</name>
    <name type="synonym">Opuntia cardona</name>
    <dbReference type="NCBI Taxonomy" id="393608"/>
    <lineage>
        <taxon>Eukaryota</taxon>
        <taxon>Viridiplantae</taxon>
        <taxon>Streptophyta</taxon>
        <taxon>Embryophyta</taxon>
        <taxon>Tracheophyta</taxon>
        <taxon>Spermatophyta</taxon>
        <taxon>Magnoliopsida</taxon>
        <taxon>eudicotyledons</taxon>
        <taxon>Gunneridae</taxon>
        <taxon>Pentapetalae</taxon>
        <taxon>Caryophyllales</taxon>
        <taxon>Cactineae</taxon>
        <taxon>Cactaceae</taxon>
        <taxon>Opuntioideae</taxon>
        <taxon>Opuntia</taxon>
    </lineage>
</organism>
<reference evidence="1" key="1">
    <citation type="journal article" date="2013" name="J. Plant Res.">
        <title>Effect of fungi and light on seed germination of three Opuntia species from semiarid lands of central Mexico.</title>
        <authorList>
            <person name="Delgado-Sanchez P."/>
            <person name="Jimenez-Bremont J.F."/>
            <person name="Guerrero-Gonzalez Mde L."/>
            <person name="Flores J."/>
        </authorList>
    </citation>
    <scope>NUCLEOTIDE SEQUENCE</scope>
    <source>
        <tissue evidence="1">Cladode</tissue>
    </source>
</reference>
<name>A0A7C8YX70_OPUST</name>
<dbReference type="AlphaFoldDB" id="A0A7C8YX70"/>
<dbReference type="PANTHER" id="PTHR11697">
    <property type="entry name" value="GENERAL TRANSCRIPTION FACTOR 2-RELATED ZINC FINGER PROTEIN"/>
    <property type="match status" value="1"/>
</dbReference>
<protein>
    <submittedName>
        <fullName evidence="1">Uncharacterized protein</fullName>
    </submittedName>
</protein>
<evidence type="ECO:0000313" key="1">
    <source>
        <dbReference type="EMBL" id="MBA4628837.1"/>
    </source>
</evidence>